<feature type="transmembrane region" description="Helical" evidence="8">
    <location>
        <begin position="83"/>
        <end position="105"/>
    </location>
</feature>
<feature type="transmembrane region" description="Helical" evidence="8">
    <location>
        <begin position="445"/>
        <end position="466"/>
    </location>
</feature>
<sequence>MTDTDPGLRKRVRALFDSRSLVRIGLFLIPAVFLLVIIGASLVFFAWGSVWSTTPGFGGHFTLSGYWTALTSPVVHQTLQNTLILAVVGTAVAVGIGLLAVVFTLKMDIPRWLASVVSALMIIQLLLPNFIQALAWQFYLGPQGPINRLFMALPMISEAVVGPHNIWAIAFIFGTHYAGLVYLLTSGAVKSIPPQLEEIALVSGASQRSIFSEIDLQLVVPSVLIAGIIVFVRGIQSFGVPLVLGVRNNVYTLATLMYFELNEFPRNFTFIAAVGIIILLLSLWLLLIQRRISGSKEQYETLKGAGEDTGTLRFYENRPLAGGFLALLVFAYLMPIAMIVLGSVQRAWVGLRFQFVQWDLQGYRTLLGGERTDVFVESVTNATMLGVSAALLALFLAVIVSYLSIKTDWKGGTFLNYLSYAPLAIPGIVVATALQWIILEYHQTIGFLYGSLYILVAVYAAKFLIYGVRAANSSLRSVGSNLGEVGSVLGASTPTVIREIYAPLMGPGLLAGFIIIFIDTTKSLSIPLILGGNEFKIVQNAIWLFITESQLNVAAAYSVILLAVLTTIYMIAYKLGIDITSV</sequence>
<dbReference type="InterPro" id="IPR035906">
    <property type="entry name" value="MetI-like_sf"/>
</dbReference>
<evidence type="ECO:0000256" key="7">
    <source>
        <dbReference type="ARBA" id="ARBA00023136"/>
    </source>
</evidence>
<feature type="domain" description="ABC transmembrane type-1" evidence="9">
    <location>
        <begin position="379"/>
        <end position="572"/>
    </location>
</feature>
<dbReference type="Gene3D" id="1.10.3720.10">
    <property type="entry name" value="MetI-like"/>
    <property type="match status" value="2"/>
</dbReference>
<dbReference type="AlphaFoldDB" id="C7NN10"/>
<feature type="transmembrane region" description="Helical" evidence="8">
    <location>
        <begin position="112"/>
        <end position="131"/>
    </location>
</feature>
<dbReference type="PROSITE" id="PS50928">
    <property type="entry name" value="ABC_TM1"/>
    <property type="match status" value="2"/>
</dbReference>
<dbReference type="OrthoDB" id="11163at2157"/>
<dbReference type="GO" id="GO:0055085">
    <property type="term" value="P:transmembrane transport"/>
    <property type="evidence" value="ECO:0007669"/>
    <property type="project" value="InterPro"/>
</dbReference>
<evidence type="ECO:0000313" key="11">
    <source>
        <dbReference type="Proteomes" id="UP000002071"/>
    </source>
</evidence>
<feature type="transmembrane region" description="Helical" evidence="8">
    <location>
        <begin position="417"/>
        <end position="439"/>
    </location>
</feature>
<feature type="transmembrane region" description="Helical" evidence="8">
    <location>
        <begin position="320"/>
        <end position="344"/>
    </location>
</feature>
<evidence type="ECO:0000256" key="6">
    <source>
        <dbReference type="ARBA" id="ARBA00022989"/>
    </source>
</evidence>
<dbReference type="PANTHER" id="PTHR43357">
    <property type="entry name" value="INNER MEMBRANE ABC TRANSPORTER PERMEASE PROTEIN YDCV"/>
    <property type="match status" value="1"/>
</dbReference>
<evidence type="ECO:0000256" key="5">
    <source>
        <dbReference type="ARBA" id="ARBA00022692"/>
    </source>
</evidence>
<feature type="transmembrane region" description="Helical" evidence="8">
    <location>
        <begin position="384"/>
        <end position="405"/>
    </location>
</feature>
<dbReference type="SUPFAM" id="SSF161098">
    <property type="entry name" value="MetI-like"/>
    <property type="match status" value="2"/>
</dbReference>
<dbReference type="HOGENOM" id="CLU_021838_2_1_2"/>
<keyword evidence="5 8" id="KW-0812">Transmembrane</keyword>
<dbReference type="InterPro" id="IPR000515">
    <property type="entry name" value="MetI-like"/>
</dbReference>
<feature type="transmembrane region" description="Helical" evidence="8">
    <location>
        <begin position="264"/>
        <end position="287"/>
    </location>
</feature>
<reference evidence="10 11" key="1">
    <citation type="journal article" date="2009" name="Stand. Genomic Sci.">
        <title>Complete genome sequence of Halorhabdus utahensis type strain (AX-2).</title>
        <authorList>
            <person name="Anderson I."/>
            <person name="Tindall B.J."/>
            <person name="Pomrenke H."/>
            <person name="Goker M."/>
            <person name="Lapidus A."/>
            <person name="Nolan M."/>
            <person name="Copeland A."/>
            <person name="Glavina Del Rio T."/>
            <person name="Chen F."/>
            <person name="Tice H."/>
            <person name="Cheng J.F."/>
            <person name="Lucas S."/>
            <person name="Chertkov O."/>
            <person name="Bruce D."/>
            <person name="Brettin T."/>
            <person name="Detter J.C."/>
            <person name="Han C."/>
            <person name="Goodwin L."/>
            <person name="Land M."/>
            <person name="Hauser L."/>
            <person name="Chang Y.J."/>
            <person name="Jeffries C.D."/>
            <person name="Pitluck S."/>
            <person name="Pati A."/>
            <person name="Mavromatis K."/>
            <person name="Ivanova N."/>
            <person name="Ovchinnikova G."/>
            <person name="Chen A."/>
            <person name="Palaniappan K."/>
            <person name="Chain P."/>
            <person name="Rohde M."/>
            <person name="Bristow J."/>
            <person name="Eisen J.A."/>
            <person name="Markowitz V."/>
            <person name="Hugenholtz P."/>
            <person name="Kyrpides N.C."/>
            <person name="Klenk H.P."/>
        </authorList>
    </citation>
    <scope>NUCLEOTIDE SEQUENCE [LARGE SCALE GENOMIC DNA]</scope>
    <source>
        <strain evidence="11">DSM 12940 / JCM 11049 / AX-2</strain>
    </source>
</reference>
<protein>
    <submittedName>
        <fullName evidence="10">Binding-protein-dependent transport systems inner membrane component</fullName>
    </submittedName>
</protein>
<organism evidence="10 11">
    <name type="scientific">Halorhabdus utahensis (strain DSM 12940 / JCM 11049 / AX-2)</name>
    <dbReference type="NCBI Taxonomy" id="519442"/>
    <lineage>
        <taxon>Archaea</taxon>
        <taxon>Methanobacteriati</taxon>
        <taxon>Methanobacteriota</taxon>
        <taxon>Stenosarchaea group</taxon>
        <taxon>Halobacteria</taxon>
        <taxon>Halobacteriales</taxon>
        <taxon>Haloarculaceae</taxon>
        <taxon>Halorhabdus</taxon>
    </lineage>
</organism>
<dbReference type="CDD" id="cd06261">
    <property type="entry name" value="TM_PBP2"/>
    <property type="match status" value="1"/>
</dbReference>
<comment type="similarity">
    <text evidence="8">Belongs to the binding-protein-dependent transport system permease family.</text>
</comment>
<evidence type="ECO:0000256" key="3">
    <source>
        <dbReference type="ARBA" id="ARBA00022475"/>
    </source>
</evidence>
<dbReference type="PANTHER" id="PTHR43357:SF4">
    <property type="entry name" value="INNER MEMBRANE ABC TRANSPORTER PERMEASE PROTEIN YDCV"/>
    <property type="match status" value="1"/>
</dbReference>
<feature type="transmembrane region" description="Helical" evidence="8">
    <location>
        <begin position="554"/>
        <end position="573"/>
    </location>
</feature>
<proteinExistence type="inferred from homology"/>
<gene>
    <name evidence="10" type="ordered locus">Huta_1234</name>
</gene>
<evidence type="ECO:0000313" key="10">
    <source>
        <dbReference type="EMBL" id="ACV11410.1"/>
    </source>
</evidence>
<keyword evidence="4" id="KW-0997">Cell inner membrane</keyword>
<name>C7NN10_HALUD</name>
<dbReference type="GeneID" id="8383509"/>
<dbReference type="STRING" id="519442.Huta_1234"/>
<keyword evidence="11" id="KW-1185">Reference proteome</keyword>
<keyword evidence="3" id="KW-1003">Cell membrane</keyword>
<evidence type="ECO:0000256" key="1">
    <source>
        <dbReference type="ARBA" id="ARBA00004429"/>
    </source>
</evidence>
<keyword evidence="2 8" id="KW-0813">Transport</keyword>
<dbReference type="EMBL" id="CP001687">
    <property type="protein sequence ID" value="ACV11410.1"/>
    <property type="molecule type" value="Genomic_DNA"/>
</dbReference>
<dbReference type="GO" id="GO:0005886">
    <property type="term" value="C:plasma membrane"/>
    <property type="evidence" value="ECO:0007669"/>
    <property type="project" value="UniProtKB-SubCell"/>
</dbReference>
<evidence type="ECO:0000256" key="2">
    <source>
        <dbReference type="ARBA" id="ARBA00022448"/>
    </source>
</evidence>
<dbReference type="eggNOG" id="arCOG00163">
    <property type="taxonomic scope" value="Archaea"/>
</dbReference>
<dbReference type="RefSeq" id="WP_015788984.1">
    <property type="nucleotide sequence ID" value="NC_013158.1"/>
</dbReference>
<feature type="transmembrane region" description="Helical" evidence="8">
    <location>
        <begin position="166"/>
        <end position="185"/>
    </location>
</feature>
<evidence type="ECO:0000259" key="9">
    <source>
        <dbReference type="PROSITE" id="PS50928"/>
    </source>
</evidence>
<keyword evidence="7 8" id="KW-0472">Membrane</keyword>
<keyword evidence="6 8" id="KW-1133">Transmembrane helix</keyword>
<evidence type="ECO:0000256" key="4">
    <source>
        <dbReference type="ARBA" id="ARBA00022519"/>
    </source>
</evidence>
<feature type="domain" description="ABC transmembrane type-1" evidence="9">
    <location>
        <begin position="79"/>
        <end position="289"/>
    </location>
</feature>
<feature type="transmembrane region" description="Helical" evidence="8">
    <location>
        <begin position="218"/>
        <end position="244"/>
    </location>
</feature>
<dbReference type="Pfam" id="PF00528">
    <property type="entry name" value="BPD_transp_1"/>
    <property type="match status" value="2"/>
</dbReference>
<feature type="transmembrane region" description="Helical" evidence="8">
    <location>
        <begin position="500"/>
        <end position="518"/>
    </location>
</feature>
<dbReference type="KEGG" id="hut:Huta_1234"/>
<evidence type="ECO:0000256" key="8">
    <source>
        <dbReference type="RuleBase" id="RU363032"/>
    </source>
</evidence>
<accession>C7NN10</accession>
<comment type="subcellular location">
    <subcellularLocation>
        <location evidence="1">Cell inner membrane</location>
        <topology evidence="1">Multi-pass membrane protein</topology>
    </subcellularLocation>
    <subcellularLocation>
        <location evidence="8">Cell membrane</location>
        <topology evidence="8">Multi-pass membrane protein</topology>
    </subcellularLocation>
</comment>
<feature type="transmembrane region" description="Helical" evidence="8">
    <location>
        <begin position="21"/>
        <end position="47"/>
    </location>
</feature>
<dbReference type="Proteomes" id="UP000002071">
    <property type="component" value="Chromosome"/>
</dbReference>